<evidence type="ECO:0000259" key="1">
    <source>
        <dbReference type="Pfam" id="PF14420"/>
    </source>
</evidence>
<proteinExistence type="predicted"/>
<accession>A0A166Z6K2</accession>
<evidence type="ECO:0000313" key="2">
    <source>
        <dbReference type="EMBL" id="KZL78503.1"/>
    </source>
</evidence>
<name>A0A166Z6K2_9PEZI</name>
<dbReference type="Pfam" id="PF14420">
    <property type="entry name" value="Clr5"/>
    <property type="match status" value="1"/>
</dbReference>
<feature type="domain" description="Clr5" evidence="1">
    <location>
        <begin position="13"/>
        <end position="56"/>
    </location>
</feature>
<dbReference type="STRING" id="708197.A0A166Z6K2"/>
<dbReference type="AlphaFoldDB" id="A0A166Z6K2"/>
<dbReference type="EMBL" id="LFIV01000002">
    <property type="protein sequence ID" value="KZL78503.1"/>
    <property type="molecule type" value="Genomic_DNA"/>
</dbReference>
<evidence type="ECO:0000313" key="3">
    <source>
        <dbReference type="Proteomes" id="UP000076552"/>
    </source>
</evidence>
<dbReference type="InterPro" id="IPR025676">
    <property type="entry name" value="Clr5_dom"/>
</dbReference>
<sequence length="122" mass="14544">MSPRSKNAIIKDGEWGRVQPIIRRLYLLENKSLRDVMYGYSKAQLEWKLKQWHMTKNMTSMQWKHVDTRLRNRRLQGKESRVYLSGIPLRPSTVEKARSRHSIESTLERITGKSSLQQTIRY</sequence>
<comment type="caution">
    <text evidence="2">The sequence shown here is derived from an EMBL/GenBank/DDBJ whole genome shotgun (WGS) entry which is preliminary data.</text>
</comment>
<reference evidence="2 3" key="1">
    <citation type="submission" date="2015-06" db="EMBL/GenBank/DDBJ databases">
        <title>Survival trade-offs in plant roots during colonization by closely related pathogenic and mutualistic fungi.</title>
        <authorList>
            <person name="Hacquard S."/>
            <person name="Kracher B."/>
            <person name="Hiruma K."/>
            <person name="Weinman A."/>
            <person name="Muench P."/>
            <person name="Garrido Oter R."/>
            <person name="Ver Loren van Themaat E."/>
            <person name="Dallerey J.-F."/>
            <person name="Damm U."/>
            <person name="Henrissat B."/>
            <person name="Lespinet O."/>
            <person name="Thon M."/>
            <person name="Kemen E."/>
            <person name="McHardy A.C."/>
            <person name="Schulze-Lefert P."/>
            <person name="O'Connell R.J."/>
        </authorList>
    </citation>
    <scope>NUCLEOTIDE SEQUENCE [LARGE SCALE GENOMIC DNA]</scope>
    <source>
        <strain evidence="2 3">0861</strain>
    </source>
</reference>
<protein>
    <submittedName>
        <fullName evidence="2">Ankyrin repeat-containing domain protein</fullName>
    </submittedName>
</protein>
<dbReference type="Proteomes" id="UP000076552">
    <property type="component" value="Unassembled WGS sequence"/>
</dbReference>
<gene>
    <name evidence="2" type="ORF">CT0861_05481</name>
</gene>
<organism evidence="2 3">
    <name type="scientific">Colletotrichum tofieldiae</name>
    <dbReference type="NCBI Taxonomy" id="708197"/>
    <lineage>
        <taxon>Eukaryota</taxon>
        <taxon>Fungi</taxon>
        <taxon>Dikarya</taxon>
        <taxon>Ascomycota</taxon>
        <taxon>Pezizomycotina</taxon>
        <taxon>Sordariomycetes</taxon>
        <taxon>Hypocreomycetidae</taxon>
        <taxon>Glomerellales</taxon>
        <taxon>Glomerellaceae</taxon>
        <taxon>Colletotrichum</taxon>
        <taxon>Colletotrichum spaethianum species complex</taxon>
    </lineage>
</organism>
<keyword evidence="3" id="KW-1185">Reference proteome</keyword>